<keyword evidence="4 9" id="KW-0297">G-protein coupled receptor</keyword>
<sequence>MSITLDSIVFVLGTIGNGLVIWIAGFRMKKTISATWFLNLAIADFLCCASLPLRITEWVYINSDIQGLLCILSIFLFGINMNVSVLLLTAMSIDRCISVVWPFWAKFHRISKLVKITVAIIWVFSLLFTGLLFYLYVFHFNDLKEWCVIYDFGQQPSRSTQIFQLTRLSIMFAIPFLVILFAIPFLVILISYVTIFLKLRQRRRPQRSQRSYRIITAVILCFFICWFPYYIWPLTMQYESDNTRLVILNNIIINLASLNSCINPIIYVFMGQDFKHGFLRSIPFRLEKALSEQPNDLCRK</sequence>
<evidence type="ECO:0000256" key="2">
    <source>
        <dbReference type="ARBA" id="ARBA00022692"/>
    </source>
</evidence>
<evidence type="ECO:0000256" key="3">
    <source>
        <dbReference type="ARBA" id="ARBA00022989"/>
    </source>
</evidence>
<feature type="transmembrane region" description="Helical" evidence="10">
    <location>
        <begin position="170"/>
        <end position="199"/>
    </location>
</feature>
<feature type="transmembrane region" description="Helical" evidence="10">
    <location>
        <begin position="36"/>
        <end position="53"/>
    </location>
</feature>
<name>A0A8J6EF16_ELECQ</name>
<dbReference type="PROSITE" id="PS00237">
    <property type="entry name" value="G_PROTEIN_RECEP_F1_1"/>
    <property type="match status" value="1"/>
</dbReference>
<dbReference type="GO" id="GO:0007204">
    <property type="term" value="P:positive regulation of cytosolic calcium ion concentration"/>
    <property type="evidence" value="ECO:0007669"/>
    <property type="project" value="TreeGrafter"/>
</dbReference>
<proteinExistence type="inferred from homology"/>
<keyword evidence="3 10" id="KW-1133">Transmembrane helix</keyword>
<comment type="similarity">
    <text evidence="9">Belongs to the G-protein coupled receptor 1 family.</text>
</comment>
<feature type="domain" description="G-protein coupled receptors family 1 profile" evidence="11">
    <location>
        <begin position="16"/>
        <end position="267"/>
    </location>
</feature>
<dbReference type="Proteomes" id="UP000770717">
    <property type="component" value="Unassembled WGS sequence"/>
</dbReference>
<evidence type="ECO:0000256" key="4">
    <source>
        <dbReference type="ARBA" id="ARBA00023040"/>
    </source>
</evidence>
<evidence type="ECO:0000256" key="5">
    <source>
        <dbReference type="ARBA" id="ARBA00023136"/>
    </source>
</evidence>
<dbReference type="GO" id="GO:0004875">
    <property type="term" value="F:complement receptor activity"/>
    <property type="evidence" value="ECO:0007669"/>
    <property type="project" value="TreeGrafter"/>
</dbReference>
<dbReference type="GO" id="GO:0007200">
    <property type="term" value="P:phospholipase C-activating G protein-coupled receptor signaling pathway"/>
    <property type="evidence" value="ECO:0007669"/>
    <property type="project" value="TreeGrafter"/>
</dbReference>
<dbReference type="PRINTS" id="PR00237">
    <property type="entry name" value="GPCRRHODOPSN"/>
</dbReference>
<dbReference type="InterPro" id="IPR000826">
    <property type="entry name" value="Formyl_rcpt-rel"/>
</dbReference>
<organism evidence="12 13">
    <name type="scientific">Eleutherodactylus coqui</name>
    <name type="common">Puerto Rican coqui</name>
    <dbReference type="NCBI Taxonomy" id="57060"/>
    <lineage>
        <taxon>Eukaryota</taxon>
        <taxon>Metazoa</taxon>
        <taxon>Chordata</taxon>
        <taxon>Craniata</taxon>
        <taxon>Vertebrata</taxon>
        <taxon>Euteleostomi</taxon>
        <taxon>Amphibia</taxon>
        <taxon>Batrachia</taxon>
        <taxon>Anura</taxon>
        <taxon>Neobatrachia</taxon>
        <taxon>Hyloidea</taxon>
        <taxon>Eleutherodactylidae</taxon>
        <taxon>Eleutherodactylinae</taxon>
        <taxon>Eleutherodactylus</taxon>
        <taxon>Eleutherodactylus</taxon>
    </lineage>
</organism>
<dbReference type="PROSITE" id="PS50262">
    <property type="entry name" value="G_PROTEIN_RECEP_F1_2"/>
    <property type="match status" value="1"/>
</dbReference>
<dbReference type="PRINTS" id="PR00526">
    <property type="entry name" value="FMETLEUPHER"/>
</dbReference>
<keyword evidence="5 10" id="KW-0472">Membrane</keyword>
<evidence type="ECO:0000313" key="13">
    <source>
        <dbReference type="Proteomes" id="UP000770717"/>
    </source>
</evidence>
<evidence type="ECO:0000256" key="6">
    <source>
        <dbReference type="ARBA" id="ARBA00023170"/>
    </source>
</evidence>
<evidence type="ECO:0000256" key="1">
    <source>
        <dbReference type="ARBA" id="ARBA00004141"/>
    </source>
</evidence>
<keyword evidence="2 9" id="KW-0812">Transmembrane</keyword>
<dbReference type="PANTHER" id="PTHR24225:SF73">
    <property type="entry name" value="C3A ANAPHYLATOXIN CHEMOTACTIC RECEPTOR-LIKE"/>
    <property type="match status" value="1"/>
</dbReference>
<dbReference type="InterPro" id="IPR000276">
    <property type="entry name" value="GPCR_Rhodpsn"/>
</dbReference>
<evidence type="ECO:0000259" key="11">
    <source>
        <dbReference type="PROSITE" id="PS50262"/>
    </source>
</evidence>
<feature type="transmembrane region" description="Helical" evidence="10">
    <location>
        <begin position="6"/>
        <end position="24"/>
    </location>
</feature>
<keyword evidence="13" id="KW-1185">Reference proteome</keyword>
<keyword evidence="6 9" id="KW-0675">Receptor</keyword>
<dbReference type="GO" id="GO:0006954">
    <property type="term" value="P:inflammatory response"/>
    <property type="evidence" value="ECO:0007669"/>
    <property type="project" value="TreeGrafter"/>
</dbReference>
<protein>
    <recommendedName>
        <fullName evidence="11">G-protein coupled receptors family 1 profile domain-containing protein</fullName>
    </recommendedName>
</protein>
<dbReference type="GO" id="GO:0005886">
    <property type="term" value="C:plasma membrane"/>
    <property type="evidence" value="ECO:0007669"/>
    <property type="project" value="TreeGrafter"/>
</dbReference>
<evidence type="ECO:0000256" key="9">
    <source>
        <dbReference type="RuleBase" id="RU000688"/>
    </source>
</evidence>
<reference evidence="12" key="1">
    <citation type="thesis" date="2020" institute="ProQuest LLC" country="789 East Eisenhower Parkway, Ann Arbor, MI, USA">
        <title>Comparative Genomics and Chromosome Evolution.</title>
        <authorList>
            <person name="Mudd A.B."/>
        </authorList>
    </citation>
    <scope>NUCLEOTIDE SEQUENCE</scope>
    <source>
        <strain evidence="12">HN-11 Male</strain>
        <tissue evidence="12">Kidney and liver</tissue>
    </source>
</reference>
<gene>
    <name evidence="12" type="ORF">GDO78_014239</name>
</gene>
<feature type="transmembrane region" description="Helical" evidence="10">
    <location>
        <begin position="65"/>
        <end position="93"/>
    </location>
</feature>
<feature type="transmembrane region" description="Helical" evidence="10">
    <location>
        <begin position="251"/>
        <end position="270"/>
    </location>
</feature>
<dbReference type="InterPro" id="IPR017452">
    <property type="entry name" value="GPCR_Rhodpsn_7TM"/>
</dbReference>
<comment type="caution">
    <text evidence="12">The sequence shown here is derived from an EMBL/GenBank/DDBJ whole genome shotgun (WGS) entry which is preliminary data.</text>
</comment>
<dbReference type="GO" id="GO:0004982">
    <property type="term" value="F:N-formyl peptide receptor activity"/>
    <property type="evidence" value="ECO:0007669"/>
    <property type="project" value="TreeGrafter"/>
</dbReference>
<dbReference type="AlphaFoldDB" id="A0A8J6EF16"/>
<comment type="similarity">
    <text evidence="8">Belongs to the chemokine-like receptor (CMKLR) family.</text>
</comment>
<dbReference type="EMBL" id="WNTK01001177">
    <property type="protein sequence ID" value="KAG9467819.1"/>
    <property type="molecule type" value="Genomic_DNA"/>
</dbReference>
<dbReference type="PANTHER" id="PTHR24225">
    <property type="entry name" value="CHEMOTACTIC RECEPTOR"/>
    <property type="match status" value="1"/>
</dbReference>
<evidence type="ECO:0000256" key="10">
    <source>
        <dbReference type="SAM" id="Phobius"/>
    </source>
</evidence>
<comment type="subcellular location">
    <subcellularLocation>
        <location evidence="1">Membrane</location>
        <topology evidence="1">Multi-pass membrane protein</topology>
    </subcellularLocation>
</comment>
<feature type="non-terminal residue" evidence="12">
    <location>
        <position position="300"/>
    </location>
</feature>
<feature type="transmembrane region" description="Helical" evidence="10">
    <location>
        <begin position="211"/>
        <end position="231"/>
    </location>
</feature>
<evidence type="ECO:0000256" key="7">
    <source>
        <dbReference type="ARBA" id="ARBA00023224"/>
    </source>
</evidence>
<evidence type="ECO:0000313" key="12">
    <source>
        <dbReference type="EMBL" id="KAG9467819.1"/>
    </source>
</evidence>
<accession>A0A8J6EF16</accession>
<dbReference type="Pfam" id="PF00001">
    <property type="entry name" value="7tm_1"/>
    <property type="match status" value="1"/>
</dbReference>
<evidence type="ECO:0000256" key="8">
    <source>
        <dbReference type="ARBA" id="ARBA00025736"/>
    </source>
</evidence>
<dbReference type="Gene3D" id="1.20.1070.10">
    <property type="entry name" value="Rhodopsin 7-helix transmembrane proteins"/>
    <property type="match status" value="1"/>
</dbReference>
<dbReference type="SUPFAM" id="SSF81321">
    <property type="entry name" value="Family A G protein-coupled receptor-like"/>
    <property type="match status" value="1"/>
</dbReference>
<feature type="transmembrane region" description="Helical" evidence="10">
    <location>
        <begin position="113"/>
        <end position="136"/>
    </location>
</feature>
<keyword evidence="7 9" id="KW-0807">Transducer</keyword>
<dbReference type="OrthoDB" id="10037617at2759"/>